<reference evidence="2" key="1">
    <citation type="submission" date="2025-08" db="UniProtKB">
        <authorList>
            <consortium name="Ensembl"/>
        </authorList>
    </citation>
    <scope>IDENTIFICATION</scope>
</reference>
<sequence>MDTIYSGQGVFYQAMPAIGPDGKNIMKLIPVQMVNRQFFQPQTSRTRRDPISQEAVTINITSAPVNMATDTALSSSVSQQIIRKQVSVMNVLYNRVHSVNNPSLQQQTVNLTAEVPSVTTFKEKSGMPVKLFNPLPVTVKSPALPRGQYLQIPPNAQVQTVPACRLPAAIQKQIFTSSASSFSGSALPSVVYVSPVTTMNQGGTLPTDTTAHSVRMFSNASTLTSCGFQPKEPTQQLKLIPKVSQRPDSPTRWVIEEVDGSSGPNIKPLNCPSVTSEILQAIAQRENSSKQFSTFRKTASQLGQDNGAQGQENALVMCNGKVFFVAKRCALLSKTTTTTKGSELSKSILPQSSSLQQFLQSAVTQTSQDVRTQRESDEVIDLCDDDESPQQAVNMPAVSHLDEDNVIFVSYVPPKSESCSPRCTTSNMALRGAEAVQDTSDRNDRCVCDSDVLHSTSAQQLEDVGADAKTESPAVASSSFQTESNSQITKGSTNPESVAPKPRKVSDHLLRQIFGITAELKLCLQRVDEPSVESVPANSLHIESIKSVEDNEEPVVDVFRYEGSGSQETNINSGHTDILKVKVQTGKELLASPDTGVGALRCSHVKLDQKPPRFAWKQKFFSGQRSHNRASCDCESKPETDCLEPVGEDVPNINEGSIPQSQYVDAHLRTQTWLDLSRNTRRIGRTRKRTVCPCCMPTTLDHAVKSRARLEELDKWDFTAEQVSKKGGRAKVPRKDGMMNCGKVKNKQNCVTHEGYSNILSTTSTDRDELQRKERIKRLKYYLTEKEAALQLMKRKVS</sequence>
<keyword evidence="3" id="KW-1185">Reference proteome</keyword>
<dbReference type="Pfam" id="PF15741">
    <property type="entry name" value="LRIF1"/>
    <property type="match status" value="1"/>
</dbReference>
<dbReference type="Ensembl" id="ENSOABT00000041498.2">
    <property type="protein sequence ID" value="ENSOABP00000040401.2"/>
    <property type="gene ID" value="ENSOABG00000018383.2"/>
</dbReference>
<dbReference type="GO" id="GO:0006355">
    <property type="term" value="P:regulation of DNA-templated transcription"/>
    <property type="evidence" value="ECO:0007669"/>
    <property type="project" value="InterPro"/>
</dbReference>
<accession>A0A668UL52</accession>
<feature type="compositionally biased region" description="Polar residues" evidence="1">
    <location>
        <begin position="475"/>
        <end position="496"/>
    </location>
</feature>
<gene>
    <name evidence="2" type="primary">MYOT</name>
</gene>
<dbReference type="Proteomes" id="UP000472276">
    <property type="component" value="Unassembled WGS sequence"/>
</dbReference>
<dbReference type="InterPro" id="IPR026191">
    <property type="entry name" value="LRIF1"/>
</dbReference>
<organism evidence="2 3">
    <name type="scientific">Oreochromis aureus</name>
    <name type="common">Israeli tilapia</name>
    <name type="synonym">Chromis aureus</name>
    <dbReference type="NCBI Taxonomy" id="47969"/>
    <lineage>
        <taxon>Eukaryota</taxon>
        <taxon>Metazoa</taxon>
        <taxon>Chordata</taxon>
        <taxon>Craniata</taxon>
        <taxon>Vertebrata</taxon>
        <taxon>Euteleostomi</taxon>
        <taxon>Actinopterygii</taxon>
        <taxon>Neopterygii</taxon>
        <taxon>Teleostei</taxon>
        <taxon>Neoteleostei</taxon>
        <taxon>Acanthomorphata</taxon>
        <taxon>Ovalentaria</taxon>
        <taxon>Cichlomorphae</taxon>
        <taxon>Cichliformes</taxon>
        <taxon>Cichlidae</taxon>
        <taxon>African cichlids</taxon>
        <taxon>Pseudocrenilabrinae</taxon>
        <taxon>Oreochromini</taxon>
        <taxon>Oreochromis</taxon>
    </lineage>
</organism>
<evidence type="ECO:0000313" key="3">
    <source>
        <dbReference type="Proteomes" id="UP000472276"/>
    </source>
</evidence>
<reference evidence="2" key="2">
    <citation type="submission" date="2025-09" db="UniProtKB">
        <authorList>
            <consortium name="Ensembl"/>
        </authorList>
    </citation>
    <scope>IDENTIFICATION</scope>
</reference>
<evidence type="ECO:0000256" key="1">
    <source>
        <dbReference type="SAM" id="MobiDB-lite"/>
    </source>
</evidence>
<dbReference type="OMA" id="ENCTRES"/>
<dbReference type="GO" id="GO:0042974">
    <property type="term" value="F:nuclear retinoic acid receptor binding"/>
    <property type="evidence" value="ECO:0007669"/>
    <property type="project" value="InterPro"/>
</dbReference>
<dbReference type="PANTHER" id="PTHR16131">
    <property type="entry name" value="LIGAND-DEPENDENT NUCLEAR RECEPTOR-INTERACTING FACTOR 1"/>
    <property type="match status" value="1"/>
</dbReference>
<proteinExistence type="predicted"/>
<feature type="region of interest" description="Disordered" evidence="1">
    <location>
        <begin position="462"/>
        <end position="503"/>
    </location>
</feature>
<dbReference type="PANTHER" id="PTHR16131:SF2">
    <property type="entry name" value="LIGAND-DEPENDENT NUCLEAR RECEPTOR-INTERACTING FACTOR 1"/>
    <property type="match status" value="1"/>
</dbReference>
<dbReference type="AlphaFoldDB" id="A0A668UL52"/>
<name>A0A668UL52_OREAU</name>
<protein>
    <recommendedName>
        <fullName evidence="4">Ligand dependent nuclear receptor interacting factor 1</fullName>
    </recommendedName>
</protein>
<evidence type="ECO:0008006" key="4">
    <source>
        <dbReference type="Google" id="ProtNLM"/>
    </source>
</evidence>
<evidence type="ECO:0000313" key="2">
    <source>
        <dbReference type="Ensembl" id="ENSOABP00000040401.2"/>
    </source>
</evidence>